<feature type="repeat" description="ANK" evidence="3">
    <location>
        <begin position="1278"/>
        <end position="1310"/>
    </location>
</feature>
<feature type="repeat" description="ANK" evidence="3">
    <location>
        <begin position="808"/>
        <end position="840"/>
    </location>
</feature>
<evidence type="ECO:0000256" key="2">
    <source>
        <dbReference type="ARBA" id="ARBA00023043"/>
    </source>
</evidence>
<dbReference type="PANTHER" id="PTHR24123">
    <property type="entry name" value="ANKYRIN REPEAT-CONTAINING"/>
    <property type="match status" value="1"/>
</dbReference>
<dbReference type="InterPro" id="IPR036770">
    <property type="entry name" value="Ankyrin_rpt-contain_sf"/>
</dbReference>
<proteinExistence type="predicted"/>
<dbReference type="SUPFAM" id="SSF52540">
    <property type="entry name" value="P-loop containing nucleoside triphosphate hydrolases"/>
    <property type="match status" value="1"/>
</dbReference>
<evidence type="ECO:0000259" key="6">
    <source>
        <dbReference type="Pfam" id="PF24883"/>
    </source>
</evidence>
<reference evidence="8" key="1">
    <citation type="submission" date="2019-04" db="EMBL/GenBank/DDBJ databases">
        <title>Friends and foes A comparative genomics studyof 23 Aspergillus species from section Flavi.</title>
        <authorList>
            <consortium name="DOE Joint Genome Institute"/>
            <person name="Kjaerbolling I."/>
            <person name="Vesth T."/>
            <person name="Frisvad J.C."/>
            <person name="Nybo J.L."/>
            <person name="Theobald S."/>
            <person name="Kildgaard S."/>
            <person name="Isbrandt T."/>
            <person name="Kuo A."/>
            <person name="Sato A."/>
            <person name="Lyhne E.K."/>
            <person name="Kogle M.E."/>
            <person name="Wiebenga A."/>
            <person name="Kun R.S."/>
            <person name="Lubbers R.J."/>
            <person name="Makela M.R."/>
            <person name="Barry K."/>
            <person name="Chovatia M."/>
            <person name="Clum A."/>
            <person name="Daum C."/>
            <person name="Haridas S."/>
            <person name="He G."/>
            <person name="LaButti K."/>
            <person name="Lipzen A."/>
            <person name="Mondo S."/>
            <person name="Riley R."/>
            <person name="Salamov A."/>
            <person name="Simmons B.A."/>
            <person name="Magnuson J.K."/>
            <person name="Henrissat B."/>
            <person name="Mortensen U.H."/>
            <person name="Larsen T.O."/>
            <person name="Devries R.P."/>
            <person name="Grigoriev I.V."/>
            <person name="Machida M."/>
            <person name="Baker S.E."/>
            <person name="Andersen M.R."/>
        </authorList>
    </citation>
    <scope>NUCLEOTIDE SEQUENCE [LARGE SCALE GENOMIC DNA]</scope>
    <source>
        <strain evidence="8">CBS 553.77</strain>
    </source>
</reference>
<feature type="domain" description="Nephrocystin 3-like N-terminal" evidence="6">
    <location>
        <begin position="302"/>
        <end position="478"/>
    </location>
</feature>
<dbReference type="PRINTS" id="PR01415">
    <property type="entry name" value="ANKYRIN"/>
</dbReference>
<evidence type="ECO:0000256" key="3">
    <source>
        <dbReference type="PROSITE-ProRule" id="PRU00023"/>
    </source>
</evidence>
<keyword evidence="2 3" id="KW-0040">ANK repeat</keyword>
<sequence length="2019" mass="221772">MATSLWARALANLPDKDQRLLCKETASSLSIPQILTEILAEIKVQHDLCQRDRSKTLGADGRQLVIRDVCVKIADCVNKFVEVVDVIVSYDPGHAALPWAGVRLVLQLCLSGLKAFDAIVEGLYIAVKLIAQGEILEALYTFEAPSSATSALEEKLRKGYETVLKFLVAAKRYSQQPRIWRMINISAREALPKCVKEMEHAEKQILDANQLVESQSIQRIEISVRNTELSTTSMAKKLSHMQASLKKALDDLGKPLARVVDQVSALYEALKDHERTELLQWLSVIPVESHYTEALASLQPDSGSWLLQNPAFIDWRDSSTSDTFWLHGIPGCGKSKLATVVVRYLRSQSPGLSQSTPLAHFFCLRNPAEPGRNDANEILRSLVKQLSLSKDEDLVRTPLVDMYRKHHQNARRVGEGPATLTVEQCIDLLCELGRLVPVIIVIDGLDECNSQQRMVLLQSLEKVHQRSRDLVKIFVSSRYEEDIAASLGAGKVLCITVKDVQEDLKSFIANHVGRFIQRWSIIHTTTPAQQQQLEQDLTHTLITRAQGMFLWVTLQLEYINDTDRIKTLDDIRMALLSLPATLTQSYAAIHCRIEALGPQAKAVARLTLQWLLGAKRMLSVAELIAAVGRSANYSSELSPRTIMDYCCQLVIIDKSSDSFRLAHLTVREYLESMDAYCSPEVNLNIAQGCLDVYLGGNRDGVVLRNYSTKYWPVHVEELESTDQRARIKPSLVDFFTKGEHFEDWLEDLKRILTSRKENSCRSTIERKLHESFSPSGSPLFMISCFGFIEVLQETAVTTLHDPNQRNQHDSAGLYLAARGGHFETVRKLLELGADVNAPGFQYGTALQAACAGGWQNIVQLLLTHGASYFSPLKGDFSSPLQAALANNHETIANQLIDAVSKSAHHRRLDRKQFEDALEIATFTGNIHIVHRLLEGEIVDFVPKVHPDDLQVALAAGKVRHATQLLKACTDINETKGLFGNALAAAIASGKLSLVKLVIEAGAQLDVRGRYGYPLRAAALAGNTDIARLLLEKGADPNVTDDELGDALQAAATGGNLDMMLLLLDHNADAQGSGGHFGHTVQAAAFSGHEQAVRLLLDRGAKVEFGGEPPSKFRDALQAAVYAGHEGIVNMLLVLGNVNPGYGSFSVRLSGTFWSARRRLPDSRDNARELDVPSKLGPLEVASRQGNITLVTLLLHKGAEPDFPKNNRWNVTANFTALQIAAFWGHSSVVECLLTHGADANAVRHTLGTPLQAALEGGHTHVADILLSHGACIDRHWEEFGSCLQVYAERGNIDIVRFLLDRGSNINDSGGQNGSAIQVACGAGHFEMVQLLLQEGADVNAAGKNIGSALQAASSERHHRIVQMLLDHGANVDQVESGTPTALSFAAQNGDVGLMSLLLDNGANADGTATRSGNSSFSRSTTAEPITELEHRWTPLHYAAYNGHKPAISLLLNSGANVHLKRSRHNLKNELHFFKYRTESPVTPLQIAWHKGFTSIAKMLFRHDPWGYVAHQAFGPALTTDIGTQDEIAKIEEVTAVLVDEALRVGFTAEHFRAIFEHACRSGCVGRAKAMLGLFPIESWPGSLLAAVNWGKPAVVQLLLDHGADFDCCDDTRDSALIFAIKHIRVCRSQSDFLGVVEVLINAGAVLSKAFVALLEGAIMYIAQYEEVDFLQFLQFLHRVGIQRVFLDPTHFSEILVAASEKNRGATVKYLCSLRTPTPAQIHKAILAAATSSYQTSEVIQQLLRFGLPPAADGDVPVQICQRNYVDALAILLQHNHYPAPVIEAVLTTAISERSVDCAALLLSLPLDEPRSRVPVCTRLIHLSLEYPRPDMLSLLLKQGVDPDTRHPENGCTLLYLAASGGKTEMVETLLSHGADVSLTSVDDQTALHAAAFAGKPEAVRLILAAGADVDPQSIHLGSPLAATLAERWFESSSLNHTRCCGSWCHFCCAEVLLNWGASPDALDEDSVTRFAFAYGQYREMQRETSRYSVDLAMLRERCRGTINAEDLIDSPFFKANIYF</sequence>
<evidence type="ECO:0000259" key="4">
    <source>
        <dbReference type="Pfam" id="PF22939"/>
    </source>
</evidence>
<dbReference type="InterPro" id="IPR054471">
    <property type="entry name" value="GPIID_WHD"/>
</dbReference>
<dbReference type="Gene3D" id="3.40.50.300">
    <property type="entry name" value="P-loop containing nucleotide triphosphate hydrolases"/>
    <property type="match status" value="1"/>
</dbReference>
<protein>
    <submittedName>
        <fullName evidence="7">Ankyrin repeat-containing domain protein</fullName>
    </submittedName>
</protein>
<dbReference type="PANTHER" id="PTHR24123:SF33">
    <property type="entry name" value="PROTEIN HOS4"/>
    <property type="match status" value="1"/>
</dbReference>
<name>A0A5N6Z9B2_9EURO</name>
<keyword evidence="1" id="KW-0677">Repeat</keyword>
<feature type="repeat" description="ANK" evidence="3">
    <location>
        <begin position="1013"/>
        <end position="1041"/>
    </location>
</feature>
<dbReference type="Pfam" id="PF22939">
    <property type="entry name" value="WHD_GPIID"/>
    <property type="match status" value="1"/>
</dbReference>
<dbReference type="Pfam" id="PF00023">
    <property type="entry name" value="Ank"/>
    <property type="match status" value="1"/>
</dbReference>
<evidence type="ECO:0000313" key="7">
    <source>
        <dbReference type="EMBL" id="KAE8354008.1"/>
    </source>
</evidence>
<evidence type="ECO:0000256" key="1">
    <source>
        <dbReference type="ARBA" id="ARBA00022737"/>
    </source>
</evidence>
<dbReference type="Pfam" id="PF12796">
    <property type="entry name" value="Ank_2"/>
    <property type="match status" value="6"/>
</dbReference>
<dbReference type="InterPro" id="IPR027417">
    <property type="entry name" value="P-loop_NTPase"/>
</dbReference>
<keyword evidence="8" id="KW-1185">Reference proteome</keyword>
<dbReference type="InterPro" id="IPR002110">
    <property type="entry name" value="Ankyrin_rpt"/>
</dbReference>
<feature type="repeat" description="ANK" evidence="3">
    <location>
        <begin position="1311"/>
        <end position="1343"/>
    </location>
</feature>
<feature type="repeat" description="ANK" evidence="3">
    <location>
        <begin position="1882"/>
        <end position="1914"/>
    </location>
</feature>
<feature type="repeat" description="ANK" evidence="3">
    <location>
        <begin position="1212"/>
        <end position="1244"/>
    </location>
</feature>
<feature type="repeat" description="ANK" evidence="3">
    <location>
        <begin position="1173"/>
        <end position="1205"/>
    </location>
</feature>
<dbReference type="SUPFAM" id="SSF48403">
    <property type="entry name" value="Ankyrin repeat"/>
    <property type="match status" value="5"/>
</dbReference>
<dbReference type="InterPro" id="IPR056125">
    <property type="entry name" value="DUF7708"/>
</dbReference>
<dbReference type="PROSITE" id="PS50297">
    <property type="entry name" value="ANK_REP_REGION"/>
    <property type="match status" value="8"/>
</dbReference>
<feature type="domain" description="GPI inositol-deacylase winged helix" evidence="4">
    <location>
        <begin position="598"/>
        <end position="672"/>
    </location>
</feature>
<organism evidence="7 8">
    <name type="scientific">Aspergillus coremiiformis</name>
    <dbReference type="NCBI Taxonomy" id="138285"/>
    <lineage>
        <taxon>Eukaryota</taxon>
        <taxon>Fungi</taxon>
        <taxon>Dikarya</taxon>
        <taxon>Ascomycota</taxon>
        <taxon>Pezizomycotina</taxon>
        <taxon>Eurotiomycetes</taxon>
        <taxon>Eurotiomycetidae</taxon>
        <taxon>Eurotiales</taxon>
        <taxon>Aspergillaceae</taxon>
        <taxon>Aspergillus</taxon>
        <taxon>Aspergillus subgen. Circumdati</taxon>
    </lineage>
</organism>
<dbReference type="SMART" id="SM00248">
    <property type="entry name" value="ANK"/>
    <property type="match status" value="22"/>
</dbReference>
<feature type="repeat" description="ANK" evidence="3">
    <location>
        <begin position="1377"/>
        <end position="1409"/>
    </location>
</feature>
<feature type="repeat" description="ANK" evidence="3">
    <location>
        <begin position="1430"/>
        <end position="1462"/>
    </location>
</feature>
<feature type="repeat" description="ANK" evidence="3">
    <location>
        <begin position="1849"/>
        <end position="1881"/>
    </location>
</feature>
<feature type="repeat" description="ANK" evidence="3">
    <location>
        <begin position="1344"/>
        <end position="1376"/>
    </location>
</feature>
<feature type="domain" description="DUF7708" evidence="5">
    <location>
        <begin position="71"/>
        <end position="211"/>
    </location>
</feature>
<dbReference type="Gene3D" id="1.25.40.20">
    <property type="entry name" value="Ankyrin repeat-containing domain"/>
    <property type="match status" value="7"/>
</dbReference>
<dbReference type="EMBL" id="ML739082">
    <property type="protein sequence ID" value="KAE8354008.1"/>
    <property type="molecule type" value="Genomic_DNA"/>
</dbReference>
<accession>A0A5N6Z9B2</accession>
<gene>
    <name evidence="7" type="ORF">BDV28DRAFT_95401</name>
</gene>
<evidence type="ECO:0000313" key="8">
    <source>
        <dbReference type="Proteomes" id="UP000327118"/>
    </source>
</evidence>
<dbReference type="Pfam" id="PF24883">
    <property type="entry name" value="NPHP3_N"/>
    <property type="match status" value="1"/>
</dbReference>
<dbReference type="Proteomes" id="UP000327118">
    <property type="component" value="Unassembled WGS sequence"/>
</dbReference>
<dbReference type="Pfam" id="PF24809">
    <property type="entry name" value="DUF7708"/>
    <property type="match status" value="1"/>
</dbReference>
<dbReference type="InterPro" id="IPR051165">
    <property type="entry name" value="Multifunctional_ANK_Repeat"/>
</dbReference>
<dbReference type="InterPro" id="IPR056884">
    <property type="entry name" value="NPHP3-like_N"/>
</dbReference>
<dbReference type="OrthoDB" id="7464126at2759"/>
<evidence type="ECO:0000259" key="5">
    <source>
        <dbReference type="Pfam" id="PF24809"/>
    </source>
</evidence>
<dbReference type="PROSITE" id="PS50088">
    <property type="entry name" value="ANK_REPEAT"/>
    <property type="match status" value="11"/>
</dbReference>